<comment type="caution">
    <text evidence="1">The sequence shown here is derived from an EMBL/GenBank/DDBJ whole genome shotgun (WGS) entry which is preliminary data.</text>
</comment>
<evidence type="ECO:0000313" key="2">
    <source>
        <dbReference type="Proteomes" id="UP000319769"/>
    </source>
</evidence>
<dbReference type="SUPFAM" id="SSF56601">
    <property type="entry name" value="beta-lactamase/transpeptidase-like"/>
    <property type="match status" value="1"/>
</dbReference>
<dbReference type="Proteomes" id="UP000319769">
    <property type="component" value="Unassembled WGS sequence"/>
</dbReference>
<gene>
    <name evidence="1" type="ORF">FPZ12_017755</name>
</gene>
<dbReference type="Gene3D" id="3.40.710.10">
    <property type="entry name" value="DD-peptidase/beta-lactamase superfamily"/>
    <property type="match status" value="1"/>
</dbReference>
<dbReference type="AlphaFoldDB" id="A0A5N0V6Y3"/>
<dbReference type="InterPro" id="IPR012338">
    <property type="entry name" value="Beta-lactam/transpept-like"/>
</dbReference>
<dbReference type="OrthoDB" id="4561768at2"/>
<accession>A0A5N0V6Y3</accession>
<proteinExistence type="predicted"/>
<reference evidence="1" key="1">
    <citation type="submission" date="2019-09" db="EMBL/GenBank/DDBJ databases">
        <authorList>
            <person name="Teo W.F.A."/>
            <person name="Duangmal K."/>
        </authorList>
    </citation>
    <scope>NUCLEOTIDE SEQUENCE [LARGE SCALE GENOMIC DNA]</scope>
    <source>
        <strain evidence="1">K81G1</strain>
    </source>
</reference>
<organism evidence="1 2">
    <name type="scientific">Amycolatopsis acidicola</name>
    <dbReference type="NCBI Taxonomy" id="2596893"/>
    <lineage>
        <taxon>Bacteria</taxon>
        <taxon>Bacillati</taxon>
        <taxon>Actinomycetota</taxon>
        <taxon>Actinomycetes</taxon>
        <taxon>Pseudonocardiales</taxon>
        <taxon>Pseudonocardiaceae</taxon>
        <taxon>Amycolatopsis</taxon>
    </lineage>
</organism>
<dbReference type="EMBL" id="VMNW02000023">
    <property type="protein sequence ID" value="KAA9160272.1"/>
    <property type="molecule type" value="Genomic_DNA"/>
</dbReference>
<name>A0A5N0V6Y3_9PSEU</name>
<keyword evidence="2" id="KW-1185">Reference proteome</keyword>
<protein>
    <submittedName>
        <fullName evidence="1">Tat pathway signal sequence</fullName>
    </submittedName>
</protein>
<sequence length="262" mass="28706">MGSTTARSEPACATPVAGFDCDFQQRFAAVESYLKGRPGVVGVVVRDRQTGATWRTGATGTAMWTESTIKLAMTVDLFLRDRAGKISLTSGDRTLIQKMLHSSDDDAADSLWSKYSGADHMAFNRDFGEYGMTSLVPQRGYTSTFPYWGFQKCTPDDLDRLVNYVLGKLPADTRQYIVDQLSDVDPDQQWGVWAAGPAANPGNKDGWGPEDNGWVMNTVGWAGPGQRYTLAVMNELRGHGGEEDGRTTDSHVAELLFTGRFP</sequence>
<evidence type="ECO:0000313" key="1">
    <source>
        <dbReference type="EMBL" id="KAA9160272.1"/>
    </source>
</evidence>